<dbReference type="PRINTS" id="PR00455">
    <property type="entry name" value="HTHTETR"/>
</dbReference>
<accession>A0A4Q1KCW0</accession>
<dbReference type="InterPro" id="IPR036271">
    <property type="entry name" value="Tet_transcr_reg_TetR-rel_C_sf"/>
</dbReference>
<evidence type="ECO:0000256" key="4">
    <source>
        <dbReference type="PROSITE-ProRule" id="PRU00335"/>
    </source>
</evidence>
<feature type="domain" description="HTH tetR-type" evidence="5">
    <location>
        <begin position="6"/>
        <end position="66"/>
    </location>
</feature>
<dbReference type="AlphaFoldDB" id="A0A4Q1KCW0"/>
<comment type="caution">
    <text evidence="6">The sequence shown here is derived from an EMBL/GenBank/DDBJ whole genome shotgun (WGS) entry which is preliminary data.</text>
</comment>
<sequence>MRVRTDARRNAILDVATEVFRETGYANASMAMISARIGGSKGTLYGYFKSKEELFATVMMATMEEQAEKTIALLDVSEPDVGLALRTFGNALLAMLTAPDTISMLRAAIAEGGNSRLGAILYQLGAEGGWDAMSQYIARLQETGVLRPADPRVAAAHLKGLLETGFIEPLLYGAQPWFVAEEAVAAAVEAFLRAYRCAGGEQ</sequence>
<dbReference type="GO" id="GO:0000976">
    <property type="term" value="F:transcription cis-regulatory region binding"/>
    <property type="evidence" value="ECO:0007669"/>
    <property type="project" value="TreeGrafter"/>
</dbReference>
<dbReference type="OrthoDB" id="9816431at2"/>
<dbReference type="Pfam" id="PF14246">
    <property type="entry name" value="TetR_C_7"/>
    <property type="match status" value="1"/>
</dbReference>
<evidence type="ECO:0000259" key="5">
    <source>
        <dbReference type="PROSITE" id="PS50977"/>
    </source>
</evidence>
<organism evidence="6 7">
    <name type="scientific">Sphingobium fluviale</name>
    <dbReference type="NCBI Taxonomy" id="2506423"/>
    <lineage>
        <taxon>Bacteria</taxon>
        <taxon>Pseudomonadati</taxon>
        <taxon>Pseudomonadota</taxon>
        <taxon>Alphaproteobacteria</taxon>
        <taxon>Sphingomonadales</taxon>
        <taxon>Sphingomonadaceae</taxon>
        <taxon>Sphingobium</taxon>
    </lineage>
</organism>
<dbReference type="FunFam" id="1.10.10.60:FF:000141">
    <property type="entry name" value="TetR family transcriptional regulator"/>
    <property type="match status" value="1"/>
</dbReference>
<feature type="DNA-binding region" description="H-T-H motif" evidence="4">
    <location>
        <begin position="29"/>
        <end position="48"/>
    </location>
</feature>
<keyword evidence="2 4" id="KW-0238">DNA-binding</keyword>
<dbReference type="SUPFAM" id="SSF48498">
    <property type="entry name" value="Tetracyclin repressor-like, C-terminal domain"/>
    <property type="match status" value="1"/>
</dbReference>
<dbReference type="InterPro" id="IPR001647">
    <property type="entry name" value="HTH_TetR"/>
</dbReference>
<reference evidence="7" key="1">
    <citation type="submission" date="2019-01" db="EMBL/GenBank/DDBJ databases">
        <title>Cytophagaceae bacterium strain CAR-16.</title>
        <authorList>
            <person name="Chen W.-M."/>
        </authorList>
    </citation>
    <scope>NUCLEOTIDE SEQUENCE [LARGE SCALE GENOMIC DNA]</scope>
    <source>
        <strain evidence="7">CHR27</strain>
    </source>
</reference>
<dbReference type="RefSeq" id="WP_100240038.1">
    <property type="nucleotide sequence ID" value="NZ_SBKP01000023.1"/>
</dbReference>
<dbReference type="PANTHER" id="PTHR30055:SF119">
    <property type="entry name" value="NALC"/>
    <property type="match status" value="1"/>
</dbReference>
<proteinExistence type="predicted"/>
<dbReference type="InterPro" id="IPR050109">
    <property type="entry name" value="HTH-type_TetR-like_transc_reg"/>
</dbReference>
<protein>
    <submittedName>
        <fullName evidence="6">TetR/AcrR family transcriptional regulator</fullName>
    </submittedName>
</protein>
<name>A0A4Q1KCW0_9SPHN</name>
<keyword evidence="7" id="KW-1185">Reference proteome</keyword>
<dbReference type="EMBL" id="SBKP01000023">
    <property type="protein sequence ID" value="RXR25169.1"/>
    <property type="molecule type" value="Genomic_DNA"/>
</dbReference>
<dbReference type="GO" id="GO:0003700">
    <property type="term" value="F:DNA-binding transcription factor activity"/>
    <property type="evidence" value="ECO:0007669"/>
    <property type="project" value="TreeGrafter"/>
</dbReference>
<dbReference type="Gene3D" id="1.10.357.10">
    <property type="entry name" value="Tetracycline Repressor, domain 2"/>
    <property type="match status" value="1"/>
</dbReference>
<dbReference type="SUPFAM" id="SSF46689">
    <property type="entry name" value="Homeodomain-like"/>
    <property type="match status" value="1"/>
</dbReference>
<dbReference type="InterPro" id="IPR009057">
    <property type="entry name" value="Homeodomain-like_sf"/>
</dbReference>
<dbReference type="Gene3D" id="1.10.10.60">
    <property type="entry name" value="Homeodomain-like"/>
    <property type="match status" value="1"/>
</dbReference>
<evidence type="ECO:0000256" key="3">
    <source>
        <dbReference type="ARBA" id="ARBA00023163"/>
    </source>
</evidence>
<dbReference type="InterPro" id="IPR039536">
    <property type="entry name" value="TetR_C_Proteobacteria"/>
</dbReference>
<dbReference type="PANTHER" id="PTHR30055">
    <property type="entry name" value="HTH-TYPE TRANSCRIPTIONAL REGULATOR RUTR"/>
    <property type="match status" value="1"/>
</dbReference>
<gene>
    <name evidence="6" type="ORF">EQG66_14525</name>
</gene>
<evidence type="ECO:0000256" key="1">
    <source>
        <dbReference type="ARBA" id="ARBA00023015"/>
    </source>
</evidence>
<evidence type="ECO:0000256" key="2">
    <source>
        <dbReference type="ARBA" id="ARBA00023125"/>
    </source>
</evidence>
<evidence type="ECO:0000313" key="7">
    <source>
        <dbReference type="Proteomes" id="UP000290958"/>
    </source>
</evidence>
<keyword evidence="3" id="KW-0804">Transcription</keyword>
<keyword evidence="1" id="KW-0805">Transcription regulation</keyword>
<evidence type="ECO:0000313" key="6">
    <source>
        <dbReference type="EMBL" id="RXR25169.1"/>
    </source>
</evidence>
<dbReference type="Proteomes" id="UP000290958">
    <property type="component" value="Unassembled WGS sequence"/>
</dbReference>
<dbReference type="Pfam" id="PF00440">
    <property type="entry name" value="TetR_N"/>
    <property type="match status" value="1"/>
</dbReference>
<dbReference type="PROSITE" id="PS50977">
    <property type="entry name" value="HTH_TETR_2"/>
    <property type="match status" value="1"/>
</dbReference>